<name>A0A2Z3KFQ5_LACLL</name>
<accession>A0A2Z3KFQ5</accession>
<reference evidence="2 3" key="1">
    <citation type="submission" date="2018-03" db="EMBL/GenBank/DDBJ databases">
        <title>Genome sequence of Lactococcus lactis strain 14B4 from almond drupe.</title>
        <authorList>
            <person name="Tran T.D."/>
            <person name="McGarvey J.A."/>
            <person name="Huynh S."/>
            <person name="Parker C.T."/>
        </authorList>
    </citation>
    <scope>NUCLEOTIDE SEQUENCE [LARGE SCALE GENOMIC DNA]</scope>
    <source>
        <strain evidence="2 3">14B4</strain>
    </source>
</reference>
<dbReference type="RefSeq" id="WP_109991209.1">
    <property type="nucleotide sequence ID" value="NZ_CP028160.1"/>
</dbReference>
<dbReference type="Proteomes" id="UP000245919">
    <property type="component" value="Chromosome"/>
</dbReference>
<keyword evidence="1" id="KW-0472">Membrane</keyword>
<keyword evidence="1" id="KW-1133">Transmembrane helix</keyword>
<feature type="transmembrane region" description="Helical" evidence="1">
    <location>
        <begin position="58"/>
        <end position="75"/>
    </location>
</feature>
<keyword evidence="1" id="KW-0812">Transmembrane</keyword>
<proteinExistence type="predicted"/>
<dbReference type="GeneID" id="89634147"/>
<evidence type="ECO:0000313" key="2">
    <source>
        <dbReference type="EMBL" id="AWN66520.1"/>
    </source>
</evidence>
<dbReference type="AlphaFoldDB" id="A0A2Z3KFQ5"/>
<protein>
    <submittedName>
        <fullName evidence="2">Uncharacterized protein</fullName>
    </submittedName>
</protein>
<organism evidence="2 3">
    <name type="scientific">Lactococcus lactis subsp. lactis</name>
    <name type="common">Streptococcus lactis</name>
    <dbReference type="NCBI Taxonomy" id="1360"/>
    <lineage>
        <taxon>Bacteria</taxon>
        <taxon>Bacillati</taxon>
        <taxon>Bacillota</taxon>
        <taxon>Bacilli</taxon>
        <taxon>Lactobacillales</taxon>
        <taxon>Streptococcaceae</taxon>
        <taxon>Lactococcus</taxon>
    </lineage>
</organism>
<dbReference type="EMBL" id="CP028160">
    <property type="protein sequence ID" value="AWN66520.1"/>
    <property type="molecule type" value="Genomic_DNA"/>
</dbReference>
<sequence length="98" mass="11016">MINTIKRYPFQLWVLISNLGVVAWLQVHGQQMLQTGQNFINENQGIITNGLNTVKLHPIWLIAIGIVFLTILSLVKKTLKVVFTLLNLLLLAKLVGVI</sequence>
<evidence type="ECO:0000313" key="3">
    <source>
        <dbReference type="Proteomes" id="UP000245919"/>
    </source>
</evidence>
<gene>
    <name evidence="2" type="ORF">LL14B4_10180</name>
</gene>
<evidence type="ECO:0000256" key="1">
    <source>
        <dbReference type="SAM" id="Phobius"/>
    </source>
</evidence>
<feature type="transmembrane region" description="Helical" evidence="1">
    <location>
        <begin position="12"/>
        <end position="29"/>
    </location>
</feature>